<dbReference type="PANTHER" id="PTHR47506">
    <property type="entry name" value="TRANSCRIPTIONAL REGULATORY PROTEIN"/>
    <property type="match status" value="1"/>
</dbReference>
<dbReference type="InterPro" id="IPR009057">
    <property type="entry name" value="Homeodomain-like_sf"/>
</dbReference>
<keyword evidence="3" id="KW-0804">Transcription</keyword>
<name>A0ABS7E7K5_9GAMM</name>
<evidence type="ECO:0000256" key="3">
    <source>
        <dbReference type="ARBA" id="ARBA00023163"/>
    </source>
</evidence>
<evidence type="ECO:0000256" key="2">
    <source>
        <dbReference type="ARBA" id="ARBA00023125"/>
    </source>
</evidence>
<evidence type="ECO:0000256" key="4">
    <source>
        <dbReference type="PROSITE-ProRule" id="PRU00335"/>
    </source>
</evidence>
<keyword evidence="7" id="KW-1185">Reference proteome</keyword>
<evidence type="ECO:0000256" key="1">
    <source>
        <dbReference type="ARBA" id="ARBA00023015"/>
    </source>
</evidence>
<dbReference type="PANTHER" id="PTHR47506:SF10">
    <property type="entry name" value="TRANSCRIPTIONAL REGULATORY PROTEIN"/>
    <property type="match status" value="1"/>
</dbReference>
<evidence type="ECO:0000259" key="5">
    <source>
        <dbReference type="PROSITE" id="PS50977"/>
    </source>
</evidence>
<feature type="domain" description="HTH tetR-type" evidence="5">
    <location>
        <begin position="6"/>
        <end position="66"/>
    </location>
</feature>
<organism evidence="6 7">
    <name type="scientific">Shewanella nanhaiensis</name>
    <dbReference type="NCBI Taxonomy" id="2864872"/>
    <lineage>
        <taxon>Bacteria</taxon>
        <taxon>Pseudomonadati</taxon>
        <taxon>Pseudomonadota</taxon>
        <taxon>Gammaproteobacteria</taxon>
        <taxon>Alteromonadales</taxon>
        <taxon>Shewanellaceae</taxon>
        <taxon>Shewanella</taxon>
    </lineage>
</organism>
<feature type="DNA-binding region" description="H-T-H motif" evidence="4">
    <location>
        <begin position="29"/>
        <end position="48"/>
    </location>
</feature>
<dbReference type="InterPro" id="IPR036271">
    <property type="entry name" value="Tet_transcr_reg_TetR-rel_C_sf"/>
</dbReference>
<evidence type="ECO:0000313" key="6">
    <source>
        <dbReference type="EMBL" id="MBW8185625.1"/>
    </source>
</evidence>
<dbReference type="PROSITE" id="PS50977">
    <property type="entry name" value="HTH_TETR_2"/>
    <property type="match status" value="1"/>
</dbReference>
<proteinExistence type="predicted"/>
<dbReference type="Gene3D" id="1.10.357.10">
    <property type="entry name" value="Tetracycline Repressor, domain 2"/>
    <property type="match status" value="1"/>
</dbReference>
<protein>
    <submittedName>
        <fullName evidence="6">TetR/AcrR family transcriptional regulator</fullName>
    </submittedName>
</protein>
<dbReference type="Proteomes" id="UP001195963">
    <property type="component" value="Unassembled WGS sequence"/>
</dbReference>
<evidence type="ECO:0000313" key="7">
    <source>
        <dbReference type="Proteomes" id="UP001195963"/>
    </source>
</evidence>
<dbReference type="Gene3D" id="1.10.10.60">
    <property type="entry name" value="Homeodomain-like"/>
    <property type="match status" value="1"/>
</dbReference>
<dbReference type="SUPFAM" id="SSF48498">
    <property type="entry name" value="Tetracyclin repressor-like, C-terminal domain"/>
    <property type="match status" value="1"/>
</dbReference>
<sequence length="193" mass="22052">MARSCSFDREEKLVLAMELFWQQGYEATSIADLVSHLGINRFSLYNTYGDKLTLYRESLKYYLEQYSQPKLTPMAEDSGLDGVLTYIESFVAIQKDQKYGCFLQNAILEKIISDDVVKEQCERLFYGILKGFNHSLAYAKSVGEISGEVDPMQVSRFLLMQMQGIRVLGKAGQYEVIDDAFRVLKSYLISLKA</sequence>
<dbReference type="SUPFAM" id="SSF46689">
    <property type="entry name" value="Homeodomain-like"/>
    <property type="match status" value="1"/>
</dbReference>
<accession>A0ABS7E7K5</accession>
<dbReference type="RefSeq" id="WP_220111028.1">
    <property type="nucleotide sequence ID" value="NZ_JAHZST010000015.1"/>
</dbReference>
<comment type="caution">
    <text evidence="6">The sequence shown here is derived from an EMBL/GenBank/DDBJ whole genome shotgun (WGS) entry which is preliminary data.</text>
</comment>
<dbReference type="EMBL" id="JAHZST010000015">
    <property type="protein sequence ID" value="MBW8185625.1"/>
    <property type="molecule type" value="Genomic_DNA"/>
</dbReference>
<reference evidence="6 7" key="1">
    <citation type="submission" date="2021-07" db="EMBL/GenBank/DDBJ databases">
        <title>Shewanella sp. nov, isolated from SCS.</title>
        <authorList>
            <person name="Cao W.R."/>
        </authorList>
    </citation>
    <scope>NUCLEOTIDE SEQUENCE [LARGE SCALE GENOMIC DNA]</scope>
    <source>
        <strain evidence="6 7">NR704-98</strain>
    </source>
</reference>
<dbReference type="InterPro" id="IPR001647">
    <property type="entry name" value="HTH_TetR"/>
</dbReference>
<keyword evidence="2 4" id="KW-0238">DNA-binding</keyword>
<keyword evidence="1" id="KW-0805">Transcription regulation</keyword>
<gene>
    <name evidence="6" type="ORF">K0625_18450</name>
</gene>
<dbReference type="Pfam" id="PF00440">
    <property type="entry name" value="TetR_N"/>
    <property type="match status" value="1"/>
</dbReference>